<dbReference type="Gene3D" id="2.30.110.10">
    <property type="entry name" value="Electron Transport, Fmn-binding Protein, Chain A"/>
    <property type="match status" value="1"/>
</dbReference>
<protein>
    <submittedName>
        <fullName evidence="3">Pyridoxamine 5'-phosphate oxidase family protein</fullName>
    </submittedName>
</protein>
<proteinExistence type="predicted"/>
<evidence type="ECO:0000259" key="2">
    <source>
        <dbReference type="Pfam" id="PF01243"/>
    </source>
</evidence>
<dbReference type="InterPro" id="IPR052019">
    <property type="entry name" value="F420H2_bilvrd_red/Heme_oxyg"/>
</dbReference>
<dbReference type="EMBL" id="WRPP01000001">
    <property type="protein sequence ID" value="MVU76899.1"/>
    <property type="molecule type" value="Genomic_DNA"/>
</dbReference>
<name>A0A7K1URW8_9NOCA</name>
<dbReference type="PANTHER" id="PTHR35176">
    <property type="entry name" value="HEME OXYGENASE HI_0854-RELATED"/>
    <property type="match status" value="1"/>
</dbReference>
<evidence type="ECO:0000313" key="4">
    <source>
        <dbReference type="Proteomes" id="UP000466794"/>
    </source>
</evidence>
<evidence type="ECO:0000256" key="1">
    <source>
        <dbReference type="ARBA" id="ARBA00023002"/>
    </source>
</evidence>
<dbReference type="Proteomes" id="UP000466794">
    <property type="component" value="Unassembled WGS sequence"/>
</dbReference>
<gene>
    <name evidence="3" type="ORF">GPX89_06530</name>
</gene>
<dbReference type="GO" id="GO:0016627">
    <property type="term" value="F:oxidoreductase activity, acting on the CH-CH group of donors"/>
    <property type="evidence" value="ECO:0007669"/>
    <property type="project" value="TreeGrafter"/>
</dbReference>
<dbReference type="InterPro" id="IPR011576">
    <property type="entry name" value="Pyridox_Oxase_N"/>
</dbReference>
<keyword evidence="4" id="KW-1185">Reference proteome</keyword>
<dbReference type="RefSeq" id="WP_157355697.1">
    <property type="nucleotide sequence ID" value="NZ_WRPP01000001.1"/>
</dbReference>
<sequence length="140" mass="15291">MALTLEERQEFLAQPHIGALAVAVGAGRAPLNVPIWYQYSPGGELWMVTSAGSKKVRALEAAGRFSIMAQVLTPTVRYVTAEGAISRIEAGTDEMVREMAARYLPADKVEPYLKYAESLGEQVAVFMRPEQWLSADMGSV</sequence>
<dbReference type="PANTHER" id="PTHR35176:SF6">
    <property type="entry name" value="HEME OXYGENASE HI_0854-RELATED"/>
    <property type="match status" value="1"/>
</dbReference>
<dbReference type="GO" id="GO:0005829">
    <property type="term" value="C:cytosol"/>
    <property type="evidence" value="ECO:0007669"/>
    <property type="project" value="TreeGrafter"/>
</dbReference>
<dbReference type="GO" id="GO:0070967">
    <property type="term" value="F:coenzyme F420 binding"/>
    <property type="evidence" value="ECO:0007669"/>
    <property type="project" value="TreeGrafter"/>
</dbReference>
<keyword evidence="1" id="KW-0560">Oxidoreductase</keyword>
<dbReference type="SUPFAM" id="SSF50475">
    <property type="entry name" value="FMN-binding split barrel"/>
    <property type="match status" value="1"/>
</dbReference>
<dbReference type="Pfam" id="PF01243">
    <property type="entry name" value="PNPOx_N"/>
    <property type="match status" value="1"/>
</dbReference>
<dbReference type="AlphaFoldDB" id="A0A7K1URW8"/>
<accession>A0A7K1URW8</accession>
<comment type="caution">
    <text evidence="3">The sequence shown here is derived from an EMBL/GenBank/DDBJ whole genome shotgun (WGS) entry which is preliminary data.</text>
</comment>
<evidence type="ECO:0000313" key="3">
    <source>
        <dbReference type="EMBL" id="MVU76899.1"/>
    </source>
</evidence>
<reference evidence="3 4" key="1">
    <citation type="submission" date="2019-12" db="EMBL/GenBank/DDBJ databases">
        <title>Nocardia sp. nov. ET3-3 isolated from soil.</title>
        <authorList>
            <person name="Kanchanasin P."/>
            <person name="Tanasupawat S."/>
            <person name="Yuki M."/>
            <person name="Kudo T."/>
        </authorList>
    </citation>
    <scope>NUCLEOTIDE SEQUENCE [LARGE SCALE GENOMIC DNA]</scope>
    <source>
        <strain evidence="3 4">ET3-3</strain>
    </source>
</reference>
<dbReference type="InterPro" id="IPR012349">
    <property type="entry name" value="Split_barrel_FMN-bd"/>
</dbReference>
<organism evidence="3 4">
    <name type="scientific">Nocardia terrae</name>
    <dbReference type="NCBI Taxonomy" id="2675851"/>
    <lineage>
        <taxon>Bacteria</taxon>
        <taxon>Bacillati</taxon>
        <taxon>Actinomycetota</taxon>
        <taxon>Actinomycetes</taxon>
        <taxon>Mycobacteriales</taxon>
        <taxon>Nocardiaceae</taxon>
        <taxon>Nocardia</taxon>
    </lineage>
</organism>
<feature type="domain" description="Pyridoxamine 5'-phosphate oxidase N-terminal" evidence="2">
    <location>
        <begin position="6"/>
        <end position="132"/>
    </location>
</feature>